<keyword evidence="4 9" id="KW-0812">Transmembrane</keyword>
<organism evidence="10 11">
    <name type="scientific">Laetiporus sulphureus 93-53</name>
    <dbReference type="NCBI Taxonomy" id="1314785"/>
    <lineage>
        <taxon>Eukaryota</taxon>
        <taxon>Fungi</taxon>
        <taxon>Dikarya</taxon>
        <taxon>Basidiomycota</taxon>
        <taxon>Agaricomycotina</taxon>
        <taxon>Agaricomycetes</taxon>
        <taxon>Polyporales</taxon>
        <taxon>Laetiporus</taxon>
    </lineage>
</organism>
<protein>
    <recommendedName>
        <fullName evidence="12">CRCB-domain-containing protein</fullName>
    </recommendedName>
</protein>
<evidence type="ECO:0008006" key="12">
    <source>
        <dbReference type="Google" id="ProtNLM"/>
    </source>
</evidence>
<dbReference type="PANTHER" id="PTHR28259:SF1">
    <property type="entry name" value="FLUORIDE EXPORT PROTEIN 1-RELATED"/>
    <property type="match status" value="1"/>
</dbReference>
<feature type="transmembrane region" description="Helical" evidence="9">
    <location>
        <begin position="108"/>
        <end position="130"/>
    </location>
</feature>
<accession>A0A165I2A5</accession>
<dbReference type="InterPro" id="IPR003691">
    <property type="entry name" value="FluC"/>
</dbReference>
<keyword evidence="6 9" id="KW-0472">Membrane</keyword>
<evidence type="ECO:0000256" key="1">
    <source>
        <dbReference type="ARBA" id="ARBA00002598"/>
    </source>
</evidence>
<comment type="function">
    <text evidence="1">Fluoride channel required for the rapid expulsion of cytoplasmic fluoride.</text>
</comment>
<feature type="transmembrane region" description="Helical" evidence="9">
    <location>
        <begin position="220"/>
        <end position="238"/>
    </location>
</feature>
<dbReference type="STRING" id="1314785.A0A165I2A5"/>
<comment type="catalytic activity">
    <reaction evidence="8">
        <text>fluoride(in) = fluoride(out)</text>
        <dbReference type="Rhea" id="RHEA:76159"/>
        <dbReference type="ChEBI" id="CHEBI:17051"/>
    </reaction>
    <physiologicalReaction direction="left-to-right" evidence="8">
        <dbReference type="Rhea" id="RHEA:76160"/>
    </physiologicalReaction>
</comment>
<keyword evidence="3" id="KW-1003">Cell membrane</keyword>
<evidence type="ECO:0000313" key="11">
    <source>
        <dbReference type="Proteomes" id="UP000076871"/>
    </source>
</evidence>
<feature type="transmembrane region" description="Helical" evidence="9">
    <location>
        <begin position="313"/>
        <end position="331"/>
    </location>
</feature>
<evidence type="ECO:0000256" key="8">
    <source>
        <dbReference type="ARBA" id="ARBA00035585"/>
    </source>
</evidence>
<proteinExistence type="inferred from homology"/>
<feature type="transmembrane region" description="Helical" evidence="9">
    <location>
        <begin position="43"/>
        <end position="64"/>
    </location>
</feature>
<feature type="transmembrane region" description="Helical" evidence="9">
    <location>
        <begin position="151"/>
        <end position="176"/>
    </location>
</feature>
<dbReference type="Pfam" id="PF02537">
    <property type="entry name" value="CRCB"/>
    <property type="match status" value="2"/>
</dbReference>
<dbReference type="Proteomes" id="UP000076871">
    <property type="component" value="Unassembled WGS sequence"/>
</dbReference>
<dbReference type="PANTHER" id="PTHR28259">
    <property type="entry name" value="FLUORIDE EXPORT PROTEIN 1-RELATED"/>
    <property type="match status" value="1"/>
</dbReference>
<dbReference type="FunCoup" id="A0A165I2A5">
    <property type="interactions" value="42"/>
</dbReference>
<dbReference type="GO" id="GO:1903425">
    <property type="term" value="F:fluoride transmembrane transporter activity"/>
    <property type="evidence" value="ECO:0007669"/>
    <property type="project" value="TreeGrafter"/>
</dbReference>
<evidence type="ECO:0000256" key="3">
    <source>
        <dbReference type="ARBA" id="ARBA00022475"/>
    </source>
</evidence>
<evidence type="ECO:0000256" key="4">
    <source>
        <dbReference type="ARBA" id="ARBA00022692"/>
    </source>
</evidence>
<reference evidence="10 11" key="1">
    <citation type="journal article" date="2016" name="Mol. Biol. Evol.">
        <title>Comparative Genomics of Early-Diverging Mushroom-Forming Fungi Provides Insights into the Origins of Lignocellulose Decay Capabilities.</title>
        <authorList>
            <person name="Nagy L.G."/>
            <person name="Riley R."/>
            <person name="Tritt A."/>
            <person name="Adam C."/>
            <person name="Daum C."/>
            <person name="Floudas D."/>
            <person name="Sun H."/>
            <person name="Yadav J.S."/>
            <person name="Pangilinan J."/>
            <person name="Larsson K.H."/>
            <person name="Matsuura K."/>
            <person name="Barry K."/>
            <person name="Labutti K."/>
            <person name="Kuo R."/>
            <person name="Ohm R.A."/>
            <person name="Bhattacharya S.S."/>
            <person name="Shirouzu T."/>
            <person name="Yoshinaga Y."/>
            <person name="Martin F.M."/>
            <person name="Grigoriev I.V."/>
            <person name="Hibbett D.S."/>
        </authorList>
    </citation>
    <scope>NUCLEOTIDE SEQUENCE [LARGE SCALE GENOMIC DNA]</scope>
    <source>
        <strain evidence="10 11">93-53</strain>
    </source>
</reference>
<evidence type="ECO:0000256" key="9">
    <source>
        <dbReference type="SAM" id="Phobius"/>
    </source>
</evidence>
<feature type="transmembrane region" description="Helical" evidence="9">
    <location>
        <begin position="188"/>
        <end position="208"/>
    </location>
</feature>
<evidence type="ECO:0000313" key="10">
    <source>
        <dbReference type="EMBL" id="KZT12499.1"/>
    </source>
</evidence>
<dbReference type="RefSeq" id="XP_040770009.1">
    <property type="nucleotide sequence ID" value="XM_040903489.1"/>
</dbReference>
<dbReference type="GeneID" id="63820520"/>
<feature type="transmembrane region" description="Helical" evidence="9">
    <location>
        <begin position="76"/>
        <end position="96"/>
    </location>
</feature>
<evidence type="ECO:0000256" key="5">
    <source>
        <dbReference type="ARBA" id="ARBA00022989"/>
    </source>
</evidence>
<keyword evidence="5 9" id="KW-1133">Transmembrane helix</keyword>
<name>A0A165I2A5_9APHY</name>
<dbReference type="InParanoid" id="A0A165I2A5"/>
<evidence type="ECO:0000256" key="7">
    <source>
        <dbReference type="ARBA" id="ARBA00035120"/>
    </source>
</evidence>
<dbReference type="EMBL" id="KV427605">
    <property type="protein sequence ID" value="KZT12499.1"/>
    <property type="molecule type" value="Genomic_DNA"/>
</dbReference>
<evidence type="ECO:0000256" key="6">
    <source>
        <dbReference type="ARBA" id="ARBA00023136"/>
    </source>
</evidence>
<feature type="transmembrane region" description="Helical" evidence="9">
    <location>
        <begin position="280"/>
        <end position="301"/>
    </location>
</feature>
<comment type="similarity">
    <text evidence="7">Belongs to the fluoride channel Fluc/FEX (TC 1.A.43) family.</text>
</comment>
<comment type="subcellular location">
    <subcellularLocation>
        <location evidence="2">Cell membrane</location>
        <topology evidence="2">Multi-pass membrane protein</topology>
    </subcellularLocation>
</comment>
<keyword evidence="11" id="KW-1185">Reference proteome</keyword>
<dbReference type="OrthoDB" id="409792at2759"/>
<gene>
    <name evidence="10" type="ORF">LAESUDRAFT_638756</name>
</gene>
<feature type="transmembrane region" description="Helical" evidence="9">
    <location>
        <begin position="244"/>
        <end position="268"/>
    </location>
</feature>
<sequence length="349" mass="38245">MQSMVGSALARHETISDAASLATIDRPPSLVERLPPSKIYHPYSPPVLALLMPASVFGCLARLGLEALVDYDGKSIFPLAWVQVGGCLVIGFGLGLRDPFGRFYAPLYTALTTGFCGSFTTFSTWQLQVFKAWINAGHYHRDWLRDVIDGLTQLIFTLALSLISVEFGAHLASIISPVFPALPTPNRFIRYSLTVLSVFIYFATYPAYFRMPMSFRHQATSALLYSFPGTLTRYLLSIELNPRFHLFPVGTFAANILGVALIAMFTVLQSTRGPPSPNACDVLVGLVNGYCGCLTTVSTFAAEVAALENKKSWFYIMLSVVTSQCVLLLILGPSYWAGNVSNEITCVYS</sequence>
<dbReference type="GO" id="GO:0005886">
    <property type="term" value="C:plasma membrane"/>
    <property type="evidence" value="ECO:0007669"/>
    <property type="project" value="UniProtKB-SubCell"/>
</dbReference>
<evidence type="ECO:0000256" key="2">
    <source>
        <dbReference type="ARBA" id="ARBA00004651"/>
    </source>
</evidence>
<dbReference type="AlphaFoldDB" id="A0A165I2A5"/>